<protein>
    <submittedName>
        <fullName evidence="1">Uncharacterized protein</fullName>
    </submittedName>
</protein>
<accession>A0A0A9SAK6</accession>
<dbReference type="AlphaFoldDB" id="A0A0A9SAK6"/>
<proteinExistence type="predicted"/>
<evidence type="ECO:0000313" key="1">
    <source>
        <dbReference type="EMBL" id="JAD71071.1"/>
    </source>
</evidence>
<reference evidence="1" key="1">
    <citation type="submission" date="2014-09" db="EMBL/GenBank/DDBJ databases">
        <authorList>
            <person name="Magalhaes I.L.F."/>
            <person name="Oliveira U."/>
            <person name="Santos F.R."/>
            <person name="Vidigal T.H.D.A."/>
            <person name="Brescovit A.D."/>
            <person name="Santos A.J."/>
        </authorList>
    </citation>
    <scope>NUCLEOTIDE SEQUENCE</scope>
    <source>
        <tissue evidence="1">Shoot tissue taken approximately 20 cm above the soil surface</tissue>
    </source>
</reference>
<organism evidence="1">
    <name type="scientific">Arundo donax</name>
    <name type="common">Giant reed</name>
    <name type="synonym">Donax arundinaceus</name>
    <dbReference type="NCBI Taxonomy" id="35708"/>
    <lineage>
        <taxon>Eukaryota</taxon>
        <taxon>Viridiplantae</taxon>
        <taxon>Streptophyta</taxon>
        <taxon>Embryophyta</taxon>
        <taxon>Tracheophyta</taxon>
        <taxon>Spermatophyta</taxon>
        <taxon>Magnoliopsida</taxon>
        <taxon>Liliopsida</taxon>
        <taxon>Poales</taxon>
        <taxon>Poaceae</taxon>
        <taxon>PACMAD clade</taxon>
        <taxon>Arundinoideae</taxon>
        <taxon>Arundineae</taxon>
        <taxon>Arundo</taxon>
    </lineage>
</organism>
<name>A0A0A9SAK6_ARUDO</name>
<sequence>MVRSVGGHAAQLDGRHIYDVTSLHWLVQLLSGPAAIRPLTSE</sequence>
<dbReference type="EMBL" id="GBRH01226824">
    <property type="protein sequence ID" value="JAD71071.1"/>
    <property type="molecule type" value="Transcribed_RNA"/>
</dbReference>
<reference evidence="1" key="2">
    <citation type="journal article" date="2015" name="Data Brief">
        <title>Shoot transcriptome of the giant reed, Arundo donax.</title>
        <authorList>
            <person name="Barrero R.A."/>
            <person name="Guerrero F.D."/>
            <person name="Moolhuijzen P."/>
            <person name="Goolsby J.A."/>
            <person name="Tidwell J."/>
            <person name="Bellgard S.E."/>
            <person name="Bellgard M.I."/>
        </authorList>
    </citation>
    <scope>NUCLEOTIDE SEQUENCE</scope>
    <source>
        <tissue evidence="1">Shoot tissue taken approximately 20 cm above the soil surface</tissue>
    </source>
</reference>